<feature type="domain" description="NADPH-dependent FMN reductase-like" evidence="1">
    <location>
        <begin position="3"/>
        <end position="148"/>
    </location>
</feature>
<evidence type="ECO:0000259" key="1">
    <source>
        <dbReference type="Pfam" id="PF03358"/>
    </source>
</evidence>
<protein>
    <submittedName>
        <fullName evidence="2">NAD(P)H-dependent oxidoreductase</fullName>
    </submittedName>
</protein>
<dbReference type="GO" id="GO:0016491">
    <property type="term" value="F:oxidoreductase activity"/>
    <property type="evidence" value="ECO:0007669"/>
    <property type="project" value="InterPro"/>
</dbReference>
<dbReference type="PANTHER" id="PTHR30543:SF21">
    <property type="entry name" value="NAD(P)H-DEPENDENT FMN REDUCTASE LOT6"/>
    <property type="match status" value="1"/>
</dbReference>
<evidence type="ECO:0000313" key="2">
    <source>
        <dbReference type="EMBL" id="HIU23854.1"/>
    </source>
</evidence>
<sequence length="183" mass="19845">MKRIVIVVGSLRERSFNRQLADAAAELLAGRAEIEVLDFRDLPFMNQDIEFPTPAAVERVRAVVAAADGIWIFTPEYNYSYPGVLKNLLDWLSRPVVPGDRATAVTNKKKLAISSAAGASGGAGARAKLSDLAAAMQMDLMKAPQVGMKLDRAAYTTDVLTLTNDLRTELADEADAFLAYLEV</sequence>
<dbReference type="GO" id="GO:0005829">
    <property type="term" value="C:cytosol"/>
    <property type="evidence" value="ECO:0007669"/>
    <property type="project" value="TreeGrafter"/>
</dbReference>
<reference evidence="2" key="2">
    <citation type="journal article" date="2021" name="PeerJ">
        <title>Extensive microbial diversity within the chicken gut microbiome revealed by metagenomics and culture.</title>
        <authorList>
            <person name="Gilroy R."/>
            <person name="Ravi A."/>
            <person name="Getino M."/>
            <person name="Pursley I."/>
            <person name="Horton D.L."/>
            <person name="Alikhan N.F."/>
            <person name="Baker D."/>
            <person name="Gharbi K."/>
            <person name="Hall N."/>
            <person name="Watson M."/>
            <person name="Adriaenssens E.M."/>
            <person name="Foster-Nyarko E."/>
            <person name="Jarju S."/>
            <person name="Secka A."/>
            <person name="Antonio M."/>
            <person name="Oren A."/>
            <person name="Chaudhuri R.R."/>
            <person name="La Ragione R."/>
            <person name="Hildebrand F."/>
            <person name="Pallen M.J."/>
        </authorList>
    </citation>
    <scope>NUCLEOTIDE SEQUENCE</scope>
    <source>
        <strain evidence="2">ChiHjej12B11-29160</strain>
    </source>
</reference>
<dbReference type="PANTHER" id="PTHR30543">
    <property type="entry name" value="CHROMATE REDUCTASE"/>
    <property type="match status" value="1"/>
</dbReference>
<dbReference type="EMBL" id="DVMQ01000010">
    <property type="protein sequence ID" value="HIU23854.1"/>
    <property type="molecule type" value="Genomic_DNA"/>
</dbReference>
<organism evidence="2 3">
    <name type="scientific">Candidatus Coprovicinus avistercoris</name>
    <dbReference type="NCBI Taxonomy" id="2840754"/>
    <lineage>
        <taxon>Bacteria</taxon>
        <taxon>Bacillati</taxon>
        <taxon>Actinomycetota</taxon>
        <taxon>Coriobacteriia</taxon>
        <taxon>Coriobacteriales</taxon>
        <taxon>Coriobacteriaceae</taxon>
        <taxon>Coriobacteriaceae incertae sedis</taxon>
        <taxon>Candidatus Coprovicinus</taxon>
    </lineage>
</organism>
<dbReference type="InterPro" id="IPR029039">
    <property type="entry name" value="Flavoprotein-like_sf"/>
</dbReference>
<name>A0A9D1HWK5_9ACTN</name>
<evidence type="ECO:0000313" key="3">
    <source>
        <dbReference type="Proteomes" id="UP000824078"/>
    </source>
</evidence>
<reference evidence="2" key="1">
    <citation type="submission" date="2020-10" db="EMBL/GenBank/DDBJ databases">
        <authorList>
            <person name="Gilroy R."/>
        </authorList>
    </citation>
    <scope>NUCLEOTIDE SEQUENCE</scope>
    <source>
        <strain evidence="2">ChiHjej12B11-29160</strain>
    </source>
</reference>
<dbReference type="Gene3D" id="3.40.50.360">
    <property type="match status" value="1"/>
</dbReference>
<dbReference type="GO" id="GO:0010181">
    <property type="term" value="F:FMN binding"/>
    <property type="evidence" value="ECO:0007669"/>
    <property type="project" value="TreeGrafter"/>
</dbReference>
<dbReference type="Proteomes" id="UP000824078">
    <property type="component" value="Unassembled WGS sequence"/>
</dbReference>
<comment type="caution">
    <text evidence="2">The sequence shown here is derived from an EMBL/GenBank/DDBJ whole genome shotgun (WGS) entry which is preliminary data.</text>
</comment>
<proteinExistence type="predicted"/>
<accession>A0A9D1HWK5</accession>
<gene>
    <name evidence="2" type="ORF">IAD17_02910</name>
</gene>
<dbReference type="Pfam" id="PF03358">
    <property type="entry name" value="FMN_red"/>
    <property type="match status" value="1"/>
</dbReference>
<dbReference type="SUPFAM" id="SSF52218">
    <property type="entry name" value="Flavoproteins"/>
    <property type="match status" value="1"/>
</dbReference>
<dbReference type="InterPro" id="IPR005025">
    <property type="entry name" value="FMN_Rdtase-like_dom"/>
</dbReference>
<dbReference type="InterPro" id="IPR050712">
    <property type="entry name" value="NAD(P)H-dep_reductase"/>
</dbReference>
<dbReference type="AlphaFoldDB" id="A0A9D1HWK5"/>